<dbReference type="InParanoid" id="A0A165Q860"/>
<gene>
    <name evidence="1" type="ORF">EXIGLDRAFT_828595</name>
</gene>
<dbReference type="InterPro" id="IPR037229">
    <property type="entry name" value="Ribosomal_bL35_sf"/>
</dbReference>
<organism evidence="1 2">
    <name type="scientific">Exidia glandulosa HHB12029</name>
    <dbReference type="NCBI Taxonomy" id="1314781"/>
    <lineage>
        <taxon>Eukaryota</taxon>
        <taxon>Fungi</taxon>
        <taxon>Dikarya</taxon>
        <taxon>Basidiomycota</taxon>
        <taxon>Agaricomycotina</taxon>
        <taxon>Agaricomycetes</taxon>
        <taxon>Auriculariales</taxon>
        <taxon>Exidiaceae</taxon>
        <taxon>Exidia</taxon>
    </lineage>
</organism>
<dbReference type="Proteomes" id="UP000077266">
    <property type="component" value="Unassembled WGS sequence"/>
</dbReference>
<name>A0A165Q860_EXIGL</name>
<dbReference type="SUPFAM" id="SSF143034">
    <property type="entry name" value="L35p-like"/>
    <property type="match status" value="1"/>
</dbReference>
<proteinExistence type="predicted"/>
<evidence type="ECO:0000313" key="2">
    <source>
        <dbReference type="Proteomes" id="UP000077266"/>
    </source>
</evidence>
<accession>A0A165Q860</accession>
<keyword evidence="2" id="KW-1185">Reference proteome</keyword>
<dbReference type="STRING" id="1314781.A0A165Q860"/>
<evidence type="ECO:0008006" key="3">
    <source>
        <dbReference type="Google" id="ProtNLM"/>
    </source>
</evidence>
<dbReference type="EMBL" id="KV425884">
    <property type="protein sequence ID" value="KZW03224.1"/>
    <property type="molecule type" value="Genomic_DNA"/>
</dbReference>
<evidence type="ECO:0000313" key="1">
    <source>
        <dbReference type="EMBL" id="KZW03224.1"/>
    </source>
</evidence>
<dbReference type="OrthoDB" id="162638at2759"/>
<sequence length="111" mass="12240">MFSLLTAAVARGVRSFSSSASTQKYKLKTHSGTRKRFKALPSGLFKRVRLVVCGSSFGLISSPSLLLCLHLQGQPGRVHNNTPSCRENNKPRTAMATPTQRVHLKRLMPYA</sequence>
<reference evidence="1 2" key="1">
    <citation type="journal article" date="2016" name="Mol. Biol. Evol.">
        <title>Comparative Genomics of Early-Diverging Mushroom-Forming Fungi Provides Insights into the Origins of Lignocellulose Decay Capabilities.</title>
        <authorList>
            <person name="Nagy L.G."/>
            <person name="Riley R."/>
            <person name="Tritt A."/>
            <person name="Adam C."/>
            <person name="Daum C."/>
            <person name="Floudas D."/>
            <person name="Sun H."/>
            <person name="Yadav J.S."/>
            <person name="Pangilinan J."/>
            <person name="Larsson K.H."/>
            <person name="Matsuura K."/>
            <person name="Barry K."/>
            <person name="Labutti K."/>
            <person name="Kuo R."/>
            <person name="Ohm R.A."/>
            <person name="Bhattacharya S.S."/>
            <person name="Shirouzu T."/>
            <person name="Yoshinaga Y."/>
            <person name="Martin F.M."/>
            <person name="Grigoriev I.V."/>
            <person name="Hibbett D.S."/>
        </authorList>
    </citation>
    <scope>NUCLEOTIDE SEQUENCE [LARGE SCALE GENOMIC DNA]</scope>
    <source>
        <strain evidence="1 2">HHB12029</strain>
    </source>
</reference>
<protein>
    <recommendedName>
        <fullName evidence="3">50S ribosomal protein L35</fullName>
    </recommendedName>
</protein>
<dbReference type="AlphaFoldDB" id="A0A165Q860"/>